<proteinExistence type="predicted"/>
<sequence length="95" mass="11375">MEEYKVPGEIFERAFEKFGEDRQRQKPIEEMAELIQAIVKHNLFPGEFKYRQQVELEIADVLNTIDQIKWDLALSDRDINILRKEAIDRFEAKHL</sequence>
<name>A0ABY2MCB8_9LEPT</name>
<comment type="caution">
    <text evidence="1">The sequence shown here is derived from an EMBL/GenBank/DDBJ whole genome shotgun (WGS) entry which is preliminary data.</text>
</comment>
<evidence type="ECO:0000313" key="2">
    <source>
        <dbReference type="Proteomes" id="UP000297273"/>
    </source>
</evidence>
<gene>
    <name evidence="1" type="ORF">EHQ53_14170</name>
</gene>
<dbReference type="RefSeq" id="WP_135646438.1">
    <property type="nucleotide sequence ID" value="NZ_RQGC01000009.1"/>
</dbReference>
<accession>A0ABY2MCB8</accession>
<protein>
    <submittedName>
        <fullName evidence="1">Uncharacterized protein</fullName>
    </submittedName>
</protein>
<dbReference type="Proteomes" id="UP000297273">
    <property type="component" value="Unassembled WGS sequence"/>
</dbReference>
<keyword evidence="2" id="KW-1185">Reference proteome</keyword>
<dbReference type="EMBL" id="RQGC01000009">
    <property type="protein sequence ID" value="TGL39664.1"/>
    <property type="molecule type" value="Genomic_DNA"/>
</dbReference>
<organism evidence="1 2">
    <name type="scientific">Leptospira langatensis</name>
    <dbReference type="NCBI Taxonomy" id="2484983"/>
    <lineage>
        <taxon>Bacteria</taxon>
        <taxon>Pseudomonadati</taxon>
        <taxon>Spirochaetota</taxon>
        <taxon>Spirochaetia</taxon>
        <taxon>Leptospirales</taxon>
        <taxon>Leptospiraceae</taxon>
        <taxon>Leptospira</taxon>
    </lineage>
</organism>
<reference evidence="2" key="1">
    <citation type="journal article" date="2019" name="PLoS Negl. Trop. Dis.">
        <title>Revisiting the worldwide diversity of Leptospira species in the environment.</title>
        <authorList>
            <person name="Vincent A.T."/>
            <person name="Schiettekatte O."/>
            <person name="Bourhy P."/>
            <person name="Veyrier F.J."/>
            <person name="Picardeau M."/>
        </authorList>
    </citation>
    <scope>NUCLEOTIDE SEQUENCE [LARGE SCALE GENOMIC DNA]</scope>
    <source>
        <strain evidence="2">201702690</strain>
    </source>
</reference>
<evidence type="ECO:0000313" key="1">
    <source>
        <dbReference type="EMBL" id="TGL39664.1"/>
    </source>
</evidence>